<proteinExistence type="predicted"/>
<dbReference type="EMBL" id="JBBNAF010000002">
    <property type="protein sequence ID" value="KAK9162949.1"/>
    <property type="molecule type" value="Genomic_DNA"/>
</dbReference>
<dbReference type="Proteomes" id="UP001420932">
    <property type="component" value="Unassembled WGS sequence"/>
</dbReference>
<protein>
    <submittedName>
        <fullName evidence="1">Uncharacterized protein</fullName>
    </submittedName>
</protein>
<keyword evidence="2" id="KW-1185">Reference proteome</keyword>
<gene>
    <name evidence="1" type="ORF">Syun_003851</name>
</gene>
<evidence type="ECO:0000313" key="2">
    <source>
        <dbReference type="Proteomes" id="UP001420932"/>
    </source>
</evidence>
<evidence type="ECO:0000313" key="1">
    <source>
        <dbReference type="EMBL" id="KAK9162949.1"/>
    </source>
</evidence>
<comment type="caution">
    <text evidence="1">The sequence shown here is derived from an EMBL/GenBank/DDBJ whole genome shotgun (WGS) entry which is preliminary data.</text>
</comment>
<sequence>MPDSLPRNTHCAGCRITNSIFQPIASCHAALSTSSPLITRCRVSQDDHVTHCLIFFSRFGYRRYASGSMLAQTPNFSVDSSDFRPCHVMPGGGISFVQRVINTWFGQSEASTCR</sequence>
<organism evidence="1 2">
    <name type="scientific">Stephania yunnanensis</name>
    <dbReference type="NCBI Taxonomy" id="152371"/>
    <lineage>
        <taxon>Eukaryota</taxon>
        <taxon>Viridiplantae</taxon>
        <taxon>Streptophyta</taxon>
        <taxon>Embryophyta</taxon>
        <taxon>Tracheophyta</taxon>
        <taxon>Spermatophyta</taxon>
        <taxon>Magnoliopsida</taxon>
        <taxon>Ranunculales</taxon>
        <taxon>Menispermaceae</taxon>
        <taxon>Menispermoideae</taxon>
        <taxon>Cissampelideae</taxon>
        <taxon>Stephania</taxon>
    </lineage>
</organism>
<reference evidence="1 2" key="1">
    <citation type="submission" date="2024-01" db="EMBL/GenBank/DDBJ databases">
        <title>Genome assemblies of Stephania.</title>
        <authorList>
            <person name="Yang L."/>
        </authorList>
    </citation>
    <scope>NUCLEOTIDE SEQUENCE [LARGE SCALE GENOMIC DNA]</scope>
    <source>
        <strain evidence="1">YNDBR</strain>
        <tissue evidence="1">Leaf</tissue>
    </source>
</reference>
<name>A0AAP0L4U7_9MAGN</name>
<dbReference type="AlphaFoldDB" id="A0AAP0L4U7"/>
<accession>A0AAP0L4U7</accession>